<comment type="similarity">
    <text evidence="1">Belongs to the Gfo/Idh/MocA family.</text>
</comment>
<evidence type="ECO:0000259" key="3">
    <source>
        <dbReference type="Pfam" id="PF01408"/>
    </source>
</evidence>
<comment type="caution">
    <text evidence="4">The sequence shown here is derived from an EMBL/GenBank/DDBJ whole genome shotgun (WGS) entry which is preliminary data.</text>
</comment>
<dbReference type="Pfam" id="PF01408">
    <property type="entry name" value="GFO_IDH_MocA"/>
    <property type="match status" value="1"/>
</dbReference>
<organism evidence="4 5">
    <name type="scientific">Kitasatospora arboriphila</name>
    <dbReference type="NCBI Taxonomy" id="258052"/>
    <lineage>
        <taxon>Bacteria</taxon>
        <taxon>Bacillati</taxon>
        <taxon>Actinomycetota</taxon>
        <taxon>Actinomycetes</taxon>
        <taxon>Kitasatosporales</taxon>
        <taxon>Streptomycetaceae</taxon>
        <taxon>Kitasatospora</taxon>
    </lineage>
</organism>
<name>A0ABP4EQ25_9ACTN</name>
<dbReference type="SUPFAM" id="SSF51735">
    <property type="entry name" value="NAD(P)-binding Rossmann-fold domains"/>
    <property type="match status" value="1"/>
</dbReference>
<dbReference type="Proteomes" id="UP001499987">
    <property type="component" value="Unassembled WGS sequence"/>
</dbReference>
<dbReference type="InterPro" id="IPR036291">
    <property type="entry name" value="NAD(P)-bd_dom_sf"/>
</dbReference>
<dbReference type="InterPro" id="IPR000683">
    <property type="entry name" value="Gfo/Idh/MocA-like_OxRdtase_N"/>
</dbReference>
<sequence>MTTESTQHPEHPALRVGLVGYGLAGAAFHAPLIATTPGLRLEAVVTASPERREQLRREHPQARAVDTADQLLADPSALDLLVVASPNRSHVPLARAALEAGLPVVVDKPLAATAACC</sequence>
<evidence type="ECO:0000313" key="5">
    <source>
        <dbReference type="Proteomes" id="UP001499987"/>
    </source>
</evidence>
<dbReference type="Gene3D" id="3.40.50.720">
    <property type="entry name" value="NAD(P)-binding Rossmann-like Domain"/>
    <property type="match status" value="1"/>
</dbReference>
<evidence type="ECO:0000256" key="1">
    <source>
        <dbReference type="ARBA" id="ARBA00010928"/>
    </source>
</evidence>
<evidence type="ECO:0000313" key="4">
    <source>
        <dbReference type="EMBL" id="GAA1114368.1"/>
    </source>
</evidence>
<reference evidence="5" key="1">
    <citation type="journal article" date="2019" name="Int. J. Syst. Evol. Microbiol.">
        <title>The Global Catalogue of Microorganisms (GCM) 10K type strain sequencing project: providing services to taxonomists for standard genome sequencing and annotation.</title>
        <authorList>
            <consortium name="The Broad Institute Genomics Platform"/>
            <consortium name="The Broad Institute Genome Sequencing Center for Infectious Disease"/>
            <person name="Wu L."/>
            <person name="Ma J."/>
        </authorList>
    </citation>
    <scope>NUCLEOTIDE SEQUENCE [LARGE SCALE GENOMIC DNA]</scope>
    <source>
        <strain evidence="5">JCM 13002</strain>
    </source>
</reference>
<keyword evidence="2" id="KW-0560">Oxidoreductase</keyword>
<dbReference type="PANTHER" id="PTHR43708:SF5">
    <property type="entry name" value="CONSERVED EXPRESSED OXIDOREDUCTASE (EUROFUNG)-RELATED"/>
    <property type="match status" value="1"/>
</dbReference>
<proteinExistence type="inferred from homology"/>
<gene>
    <name evidence="4" type="ORF">GCM10009663_63810</name>
</gene>
<feature type="domain" description="Gfo/Idh/MocA-like oxidoreductase N-terminal" evidence="3">
    <location>
        <begin position="14"/>
        <end position="115"/>
    </location>
</feature>
<evidence type="ECO:0000256" key="2">
    <source>
        <dbReference type="ARBA" id="ARBA00023002"/>
    </source>
</evidence>
<dbReference type="EMBL" id="BAAALD010000091">
    <property type="protein sequence ID" value="GAA1114368.1"/>
    <property type="molecule type" value="Genomic_DNA"/>
</dbReference>
<keyword evidence="5" id="KW-1185">Reference proteome</keyword>
<protein>
    <recommendedName>
        <fullName evidence="3">Gfo/Idh/MocA-like oxidoreductase N-terminal domain-containing protein</fullName>
    </recommendedName>
</protein>
<dbReference type="InterPro" id="IPR051317">
    <property type="entry name" value="Gfo/Idh/MocA_oxidoreduct"/>
</dbReference>
<dbReference type="PANTHER" id="PTHR43708">
    <property type="entry name" value="CONSERVED EXPRESSED OXIDOREDUCTASE (EUROFUNG)"/>
    <property type="match status" value="1"/>
</dbReference>
<accession>A0ABP4EQ25</accession>